<comment type="catalytic activity">
    <reaction evidence="3">
        <text>holo-[citrate lyase ACP] + acetate + ATP = acetyl-[citrate lyase ACP] + AMP + diphosphate</text>
        <dbReference type="Rhea" id="RHEA:23788"/>
        <dbReference type="Rhea" id="RHEA-COMP:10158"/>
        <dbReference type="Rhea" id="RHEA-COMP:13710"/>
        <dbReference type="ChEBI" id="CHEBI:30089"/>
        <dbReference type="ChEBI" id="CHEBI:30616"/>
        <dbReference type="ChEBI" id="CHEBI:33019"/>
        <dbReference type="ChEBI" id="CHEBI:82683"/>
        <dbReference type="ChEBI" id="CHEBI:137976"/>
        <dbReference type="ChEBI" id="CHEBI:456215"/>
        <dbReference type="EC" id="6.2.1.22"/>
    </reaction>
</comment>
<dbReference type="NCBIfam" id="TIGR00125">
    <property type="entry name" value="cyt_tran_rel"/>
    <property type="match status" value="1"/>
</dbReference>
<organism evidence="5 6">
    <name type="scientific">Haemophilus parahaemolyticus</name>
    <dbReference type="NCBI Taxonomy" id="735"/>
    <lineage>
        <taxon>Bacteria</taxon>
        <taxon>Pseudomonadati</taxon>
        <taxon>Pseudomonadota</taxon>
        <taxon>Gammaproteobacteria</taxon>
        <taxon>Pasteurellales</taxon>
        <taxon>Pasteurellaceae</taxon>
        <taxon>Haemophilus</taxon>
    </lineage>
</organism>
<evidence type="ECO:0000313" key="6">
    <source>
        <dbReference type="Proteomes" id="UP000253999"/>
    </source>
</evidence>
<feature type="domain" description="N-acetyltransferase" evidence="4">
    <location>
        <begin position="1"/>
        <end position="128"/>
    </location>
</feature>
<proteinExistence type="predicted"/>
<dbReference type="InterPro" id="IPR014729">
    <property type="entry name" value="Rossmann-like_a/b/a_fold"/>
</dbReference>
<keyword evidence="3 5" id="KW-0436">Ligase</keyword>
<dbReference type="SUPFAM" id="SSF52374">
    <property type="entry name" value="Nucleotidylyl transferase"/>
    <property type="match status" value="1"/>
</dbReference>
<dbReference type="GO" id="GO:0016747">
    <property type="term" value="F:acyltransferase activity, transferring groups other than amino-acyl groups"/>
    <property type="evidence" value="ECO:0007669"/>
    <property type="project" value="InterPro"/>
</dbReference>
<dbReference type="SUPFAM" id="SSF55729">
    <property type="entry name" value="Acyl-CoA N-acyltransferases (Nat)"/>
    <property type="match status" value="1"/>
</dbReference>
<dbReference type="GO" id="GO:0016829">
    <property type="term" value="F:lyase activity"/>
    <property type="evidence" value="ECO:0007669"/>
    <property type="project" value="UniProtKB-KW"/>
</dbReference>
<keyword evidence="5" id="KW-0456">Lyase</keyword>
<name>A0A369Z6T8_HAEPH</name>
<dbReference type="GO" id="GO:0008771">
    <property type="term" value="F:[citrate (pro-3S)-lyase] ligase activity"/>
    <property type="evidence" value="ECO:0007669"/>
    <property type="project" value="UniProtKB-EC"/>
</dbReference>
<dbReference type="SMART" id="SM00764">
    <property type="entry name" value="Citrate_ly_lig"/>
    <property type="match status" value="1"/>
</dbReference>
<comment type="function">
    <text evidence="3">Acetylation of prosthetic group (2-(5''-phosphoribosyl)-3'-dephosphocoenzyme-A) of the gamma subunit of citrate lyase.</text>
</comment>
<protein>
    <recommendedName>
        <fullName evidence="3">[Citrate [pro-3S]-lyase] ligase</fullName>
        <ecNumber evidence="3">6.2.1.22</ecNumber>
    </recommendedName>
</protein>
<keyword evidence="1 3" id="KW-0547">Nucleotide-binding</keyword>
<dbReference type="CDD" id="cd02169">
    <property type="entry name" value="Citrate_lyase_ligase"/>
    <property type="match status" value="1"/>
</dbReference>
<dbReference type="STRING" id="735.B0185_05770"/>
<dbReference type="InterPro" id="IPR013166">
    <property type="entry name" value="Citrate_lyase_ligase_C"/>
</dbReference>
<dbReference type="EC" id="6.2.1.22" evidence="3"/>
<dbReference type="RefSeq" id="WP_111313424.1">
    <property type="nucleotide sequence ID" value="NZ_CAUQRN010000010.1"/>
</dbReference>
<dbReference type="GO" id="GO:0005524">
    <property type="term" value="F:ATP binding"/>
    <property type="evidence" value="ECO:0007669"/>
    <property type="project" value="UniProtKB-UniRule"/>
</dbReference>
<dbReference type="Pfam" id="PF00583">
    <property type="entry name" value="Acetyltransf_1"/>
    <property type="match status" value="1"/>
</dbReference>
<dbReference type="InterPro" id="IPR016181">
    <property type="entry name" value="Acyl_CoA_acyltransferase"/>
</dbReference>
<dbReference type="AlphaFoldDB" id="A0A369Z6T8"/>
<dbReference type="InterPro" id="IPR004821">
    <property type="entry name" value="Cyt_trans-like"/>
</dbReference>
<evidence type="ECO:0000256" key="3">
    <source>
        <dbReference type="PIRNR" id="PIRNR005751"/>
    </source>
</evidence>
<dbReference type="PANTHER" id="PTHR40599">
    <property type="entry name" value="[CITRATE [PRO-3S]-LYASE] LIGASE"/>
    <property type="match status" value="1"/>
</dbReference>
<evidence type="ECO:0000259" key="4">
    <source>
        <dbReference type="PROSITE" id="PS51186"/>
    </source>
</evidence>
<sequence>MADYPIDRVMAFDKQVYQAIDKLLAEEGIKRDPNLDYTCAMYDEEGEIIATGSCFANSLRCLAVSSAHQGEGLMNSIVTHLINEQYERGNSHIFLYTKCNSSKFFQSLGFYEIARIEDKLVFMENQRKGFANYLENLTACVPKVQAGQRVAAIVMNANPFTLGHQYLVEKASRENDIVHLFVVSEDKSLVPFSVRKQLVEAGVVHLANVYCHETASYMISSVTFPSYFQENENAVIESNALLDLQIFSQIAKALGIQRRYVGEEPFSRVTNLYNQIMQAELPKAGIEYVVVPRKANEGQAISASSVRVAIQEGDFEKVSAMLPESSYQFLLSAEGQKVVQRIQQAENVIHY</sequence>
<reference evidence="5 6" key="1">
    <citation type="submission" date="2018-05" db="EMBL/GenBank/DDBJ databases">
        <title>Draft Genome Sequences for a Diverse set of 7 Haemophilus Species.</title>
        <authorList>
            <person name="Nichols M."/>
            <person name="Topaz N."/>
            <person name="Wang X."/>
            <person name="Wang X."/>
            <person name="Boxrud D."/>
        </authorList>
    </citation>
    <scope>NUCLEOTIDE SEQUENCE [LARGE SCALE GENOMIC DNA]</scope>
    <source>
        <strain evidence="5 6">C2010039593</strain>
    </source>
</reference>
<dbReference type="Gene3D" id="3.40.50.620">
    <property type="entry name" value="HUPs"/>
    <property type="match status" value="1"/>
</dbReference>
<accession>A0A369Z6T8</accession>
<dbReference type="InterPro" id="IPR000182">
    <property type="entry name" value="GNAT_dom"/>
</dbReference>
<evidence type="ECO:0000256" key="2">
    <source>
        <dbReference type="ARBA" id="ARBA00022840"/>
    </source>
</evidence>
<dbReference type="PANTHER" id="PTHR40599:SF1">
    <property type="entry name" value="[CITRATE [PRO-3S]-LYASE] LIGASE"/>
    <property type="match status" value="1"/>
</dbReference>
<dbReference type="NCBIfam" id="TIGR00124">
    <property type="entry name" value="cit_ly_ligase"/>
    <property type="match status" value="1"/>
</dbReference>
<comment type="caution">
    <text evidence="5">The sequence shown here is derived from an EMBL/GenBank/DDBJ whole genome shotgun (WGS) entry which is preliminary data.</text>
</comment>
<dbReference type="PIRSF" id="PIRSF005751">
    <property type="entry name" value="Acet_citr_lig"/>
    <property type="match status" value="1"/>
</dbReference>
<dbReference type="InterPro" id="IPR005216">
    <property type="entry name" value="Citrate_lyase_ligase"/>
</dbReference>
<dbReference type="EMBL" id="QEQD01000009">
    <property type="protein sequence ID" value="RDF01225.1"/>
    <property type="molecule type" value="Genomic_DNA"/>
</dbReference>
<gene>
    <name evidence="5" type="primary">citC</name>
    <name evidence="5" type="ORF">DPV98_08760</name>
</gene>
<keyword evidence="2 3" id="KW-0067">ATP-binding</keyword>
<dbReference type="Proteomes" id="UP000253999">
    <property type="component" value="Unassembled WGS sequence"/>
</dbReference>
<evidence type="ECO:0000313" key="5">
    <source>
        <dbReference type="EMBL" id="RDF01225.1"/>
    </source>
</evidence>
<dbReference type="PROSITE" id="PS51186">
    <property type="entry name" value="GNAT"/>
    <property type="match status" value="1"/>
</dbReference>
<evidence type="ECO:0000256" key="1">
    <source>
        <dbReference type="ARBA" id="ARBA00022741"/>
    </source>
</evidence>
<dbReference type="Pfam" id="PF08218">
    <property type="entry name" value="Citrate_ly_lig"/>
    <property type="match status" value="1"/>
</dbReference>
<dbReference type="Gene3D" id="3.40.630.30">
    <property type="match status" value="1"/>
</dbReference>